<accession>A0A3A4NMK2</accession>
<dbReference type="GO" id="GO:0016020">
    <property type="term" value="C:membrane"/>
    <property type="evidence" value="ECO:0007669"/>
    <property type="project" value="InterPro"/>
</dbReference>
<evidence type="ECO:0000256" key="5">
    <source>
        <dbReference type="ARBA" id="ARBA00023157"/>
    </source>
</evidence>
<keyword evidence="2" id="KW-0479">Metal-binding</keyword>
<evidence type="ECO:0000313" key="10">
    <source>
        <dbReference type="Proteomes" id="UP000265882"/>
    </source>
</evidence>
<dbReference type="CDD" id="cd03467">
    <property type="entry name" value="Rieske"/>
    <property type="match status" value="1"/>
</dbReference>
<evidence type="ECO:0000256" key="7">
    <source>
        <dbReference type="SAM" id="Phobius"/>
    </source>
</evidence>
<dbReference type="GO" id="GO:0046872">
    <property type="term" value="F:metal ion binding"/>
    <property type="evidence" value="ECO:0007669"/>
    <property type="project" value="UniProtKB-KW"/>
</dbReference>
<keyword evidence="4" id="KW-0411">Iron-sulfur</keyword>
<feature type="domain" description="Rieske" evidence="8">
    <location>
        <begin position="64"/>
        <end position="158"/>
    </location>
</feature>
<keyword evidence="3" id="KW-0408">Iron</keyword>
<dbReference type="Gene3D" id="2.102.10.10">
    <property type="entry name" value="Rieske [2Fe-2S] iron-sulphur domain"/>
    <property type="match status" value="1"/>
</dbReference>
<comment type="caution">
    <text evidence="9">The sequence shown here is derived from an EMBL/GenBank/DDBJ whole genome shotgun (WGS) entry which is preliminary data.</text>
</comment>
<dbReference type="SUPFAM" id="SSF50022">
    <property type="entry name" value="ISP domain"/>
    <property type="match status" value="1"/>
</dbReference>
<keyword evidence="5" id="KW-1015">Disulfide bond</keyword>
<protein>
    <submittedName>
        <fullName evidence="9">Cytochrome B6</fullName>
    </submittedName>
</protein>
<feature type="transmembrane region" description="Helical" evidence="7">
    <location>
        <begin position="26"/>
        <end position="47"/>
    </location>
</feature>
<evidence type="ECO:0000256" key="1">
    <source>
        <dbReference type="ARBA" id="ARBA00022714"/>
    </source>
</evidence>
<evidence type="ECO:0000256" key="2">
    <source>
        <dbReference type="ARBA" id="ARBA00022723"/>
    </source>
</evidence>
<sequence>MSKVTETVCEHQVEMEKAPKMRRRSFLNYCVGATSLLFGGMSLYSVAKFLFPPGAFSAEAAGEAVTIPLVELPVGSAKNVRYKGIASIVIRTSEKNVHALSAVCTHLGCIVKWDSSKQVLVCPCHAAIFDINGNVVSGPAPRPLESFPVQFARDEIVIGEA</sequence>
<keyword evidence="7" id="KW-1133">Transmembrane helix</keyword>
<comment type="cofactor">
    <cofactor evidence="6">
        <name>[2Fe-2S] cluster</name>
        <dbReference type="ChEBI" id="CHEBI:190135"/>
    </cofactor>
</comment>
<gene>
    <name evidence="9" type="ORF">C4520_11610</name>
</gene>
<proteinExistence type="predicted"/>
<dbReference type="InterPro" id="IPR014349">
    <property type="entry name" value="Rieske_Fe-S_prot"/>
</dbReference>
<name>A0A3A4NMK2_ABYX5</name>
<dbReference type="EMBL" id="QZKU01000078">
    <property type="protein sequence ID" value="RJP20302.1"/>
    <property type="molecule type" value="Genomic_DNA"/>
</dbReference>
<dbReference type="AlphaFoldDB" id="A0A3A4NMK2"/>
<keyword evidence="7" id="KW-0812">Transmembrane</keyword>
<organism evidence="9 10">
    <name type="scientific">Abyssobacteria bacterium (strain SURF_5)</name>
    <dbReference type="NCBI Taxonomy" id="2093360"/>
    <lineage>
        <taxon>Bacteria</taxon>
        <taxon>Pseudomonadati</taxon>
        <taxon>Candidatus Hydrogenedentota</taxon>
        <taxon>Candidatus Abyssobacteria</taxon>
    </lineage>
</organism>
<evidence type="ECO:0000256" key="6">
    <source>
        <dbReference type="ARBA" id="ARBA00034078"/>
    </source>
</evidence>
<dbReference type="InterPro" id="IPR036922">
    <property type="entry name" value="Rieske_2Fe-2S_sf"/>
</dbReference>
<dbReference type="GO" id="GO:0051537">
    <property type="term" value="F:2 iron, 2 sulfur cluster binding"/>
    <property type="evidence" value="ECO:0007669"/>
    <property type="project" value="UniProtKB-KW"/>
</dbReference>
<dbReference type="InterPro" id="IPR017941">
    <property type="entry name" value="Rieske_2Fe-2S"/>
</dbReference>
<dbReference type="Gene3D" id="1.20.5.700">
    <property type="entry name" value="Single helix bin"/>
    <property type="match status" value="1"/>
</dbReference>
<evidence type="ECO:0000313" key="9">
    <source>
        <dbReference type="EMBL" id="RJP20302.1"/>
    </source>
</evidence>
<dbReference type="InterPro" id="IPR005805">
    <property type="entry name" value="Rieske_Fe-S_prot_C"/>
</dbReference>
<evidence type="ECO:0000256" key="4">
    <source>
        <dbReference type="ARBA" id="ARBA00023014"/>
    </source>
</evidence>
<dbReference type="PANTHER" id="PTHR10134">
    <property type="entry name" value="CYTOCHROME B-C1 COMPLEX SUBUNIT RIESKE, MITOCHONDRIAL"/>
    <property type="match status" value="1"/>
</dbReference>
<reference evidence="9 10" key="1">
    <citation type="journal article" date="2017" name="ISME J.">
        <title>Energy and carbon metabolisms in a deep terrestrial subsurface fluid microbial community.</title>
        <authorList>
            <person name="Momper L."/>
            <person name="Jungbluth S.P."/>
            <person name="Lee M.D."/>
            <person name="Amend J.P."/>
        </authorList>
    </citation>
    <scope>NUCLEOTIDE SEQUENCE [LARGE SCALE GENOMIC DNA]</scope>
    <source>
        <strain evidence="9">SURF_5</strain>
    </source>
</reference>
<dbReference type="PRINTS" id="PR00162">
    <property type="entry name" value="RIESKE"/>
</dbReference>
<dbReference type="Proteomes" id="UP000265882">
    <property type="component" value="Unassembled WGS sequence"/>
</dbReference>
<evidence type="ECO:0000256" key="3">
    <source>
        <dbReference type="ARBA" id="ARBA00023004"/>
    </source>
</evidence>
<evidence type="ECO:0000259" key="8">
    <source>
        <dbReference type="PROSITE" id="PS51296"/>
    </source>
</evidence>
<dbReference type="Pfam" id="PF00355">
    <property type="entry name" value="Rieske"/>
    <property type="match status" value="1"/>
</dbReference>
<keyword evidence="7" id="KW-0472">Membrane</keyword>
<dbReference type="PROSITE" id="PS51296">
    <property type="entry name" value="RIESKE"/>
    <property type="match status" value="1"/>
</dbReference>
<keyword evidence="1" id="KW-0001">2Fe-2S</keyword>